<accession>A0AAD7V2C7</accession>
<dbReference type="EMBL" id="JARTCD010000027">
    <property type="protein sequence ID" value="KAJ8658059.1"/>
    <property type="molecule type" value="Genomic_DNA"/>
</dbReference>
<dbReference type="Gene3D" id="4.10.60.10">
    <property type="entry name" value="Zinc finger, CCHC-type"/>
    <property type="match status" value="1"/>
</dbReference>
<dbReference type="RefSeq" id="XP_058342972.1">
    <property type="nucleotide sequence ID" value="XM_058486360.1"/>
</dbReference>
<dbReference type="SMART" id="SM00343">
    <property type="entry name" value="ZnF_C2HC"/>
    <property type="match status" value="2"/>
</dbReference>
<reference evidence="4 5" key="1">
    <citation type="submission" date="2023-03" db="EMBL/GenBank/DDBJ databases">
        <title>Genome sequence of Lichtheimia ornata CBS 291.66.</title>
        <authorList>
            <person name="Mohabir J.T."/>
            <person name="Shea T.P."/>
            <person name="Kurbessoian T."/>
            <person name="Berby B."/>
            <person name="Fontaine J."/>
            <person name="Livny J."/>
            <person name="Gnirke A."/>
            <person name="Stajich J.E."/>
            <person name="Cuomo C.A."/>
        </authorList>
    </citation>
    <scope>NUCLEOTIDE SEQUENCE [LARGE SCALE GENOMIC DNA]</scope>
    <source>
        <strain evidence="4">CBS 291.66</strain>
    </source>
</reference>
<dbReference type="Pfam" id="PF00098">
    <property type="entry name" value="zf-CCHC"/>
    <property type="match status" value="1"/>
</dbReference>
<proteinExistence type="predicted"/>
<feature type="compositionally biased region" description="Acidic residues" evidence="2">
    <location>
        <begin position="349"/>
        <end position="361"/>
    </location>
</feature>
<sequence>MPETPSGDHLEVAQTPPTISLDPKLSWAQIAQKKRVSLVHRHFTIANAGETNQQTVIHSHVFRRGRSPGSIFFDVSSRSGTLKDILKLLTEQFHHVNGVLVHREGPRVVLEAYFNTQEESARALTRGLEFPQQTFVRGTAGITGDAIVKKIRLTHLPFMDLEKLKAGLHATMAMYGQVLDVGINRDETTNLFMGNGFAVLNVAPIEGEQDFLPLGHHIAWEGDENNLIYATYADMPLHCSRCHDAGHGVKDCPLRRSQMRECWNCGARGHLSYNCPRKKDWVLGEENRTRRKTNRSQHTVVTEDIPKLTDRVDQNVRKRKSRHQVEPSTPIIEQPSLVEQADSTTAADIPDEDSASDLEDSMDTDLDVDMTQQSELEETIDQVVVAVCDGTYEAMLSSDVLKSAQVVTLSKDWYRRLPMSNGCMDMIEAENFDNHQERTLAAIIYHRLAEMGKADQFAAHLFARVTRSGRISFPRDPTEAGSQ</sequence>
<dbReference type="InterPro" id="IPR001878">
    <property type="entry name" value="Znf_CCHC"/>
</dbReference>
<comment type="caution">
    <text evidence="4">The sequence shown here is derived from an EMBL/GenBank/DDBJ whole genome shotgun (WGS) entry which is preliminary data.</text>
</comment>
<keyword evidence="1" id="KW-0479">Metal-binding</keyword>
<evidence type="ECO:0000256" key="2">
    <source>
        <dbReference type="SAM" id="MobiDB-lite"/>
    </source>
</evidence>
<dbReference type="Proteomes" id="UP001234581">
    <property type="component" value="Unassembled WGS sequence"/>
</dbReference>
<dbReference type="PROSITE" id="PS50158">
    <property type="entry name" value="ZF_CCHC"/>
    <property type="match status" value="1"/>
</dbReference>
<dbReference type="SUPFAM" id="SSF57756">
    <property type="entry name" value="Retrovirus zinc finger-like domains"/>
    <property type="match status" value="1"/>
</dbReference>
<feature type="region of interest" description="Disordered" evidence="2">
    <location>
        <begin position="314"/>
        <end position="361"/>
    </location>
</feature>
<dbReference type="AlphaFoldDB" id="A0AAD7V2C7"/>
<feature type="domain" description="CCHC-type" evidence="3">
    <location>
        <begin position="262"/>
        <end position="277"/>
    </location>
</feature>
<dbReference type="GO" id="GO:0003676">
    <property type="term" value="F:nucleic acid binding"/>
    <property type="evidence" value="ECO:0007669"/>
    <property type="project" value="InterPro"/>
</dbReference>
<dbReference type="GeneID" id="83213741"/>
<dbReference type="GO" id="GO:0008270">
    <property type="term" value="F:zinc ion binding"/>
    <property type="evidence" value="ECO:0007669"/>
    <property type="project" value="UniProtKB-KW"/>
</dbReference>
<name>A0AAD7V2C7_9FUNG</name>
<evidence type="ECO:0000256" key="1">
    <source>
        <dbReference type="PROSITE-ProRule" id="PRU00047"/>
    </source>
</evidence>
<protein>
    <recommendedName>
        <fullName evidence="3">CCHC-type domain-containing protein</fullName>
    </recommendedName>
</protein>
<evidence type="ECO:0000259" key="3">
    <source>
        <dbReference type="PROSITE" id="PS50158"/>
    </source>
</evidence>
<keyword evidence="1" id="KW-0863">Zinc-finger</keyword>
<evidence type="ECO:0000313" key="5">
    <source>
        <dbReference type="Proteomes" id="UP001234581"/>
    </source>
</evidence>
<keyword evidence="1" id="KW-0862">Zinc</keyword>
<organism evidence="4 5">
    <name type="scientific">Lichtheimia ornata</name>
    <dbReference type="NCBI Taxonomy" id="688661"/>
    <lineage>
        <taxon>Eukaryota</taxon>
        <taxon>Fungi</taxon>
        <taxon>Fungi incertae sedis</taxon>
        <taxon>Mucoromycota</taxon>
        <taxon>Mucoromycotina</taxon>
        <taxon>Mucoromycetes</taxon>
        <taxon>Mucorales</taxon>
        <taxon>Lichtheimiaceae</taxon>
        <taxon>Lichtheimia</taxon>
    </lineage>
</organism>
<gene>
    <name evidence="4" type="ORF">O0I10_006330</name>
</gene>
<evidence type="ECO:0000313" key="4">
    <source>
        <dbReference type="EMBL" id="KAJ8658059.1"/>
    </source>
</evidence>
<keyword evidence="5" id="KW-1185">Reference proteome</keyword>
<dbReference type="InterPro" id="IPR036875">
    <property type="entry name" value="Znf_CCHC_sf"/>
</dbReference>